<proteinExistence type="predicted"/>
<organism evidence="5">
    <name type="scientific">marine metagenome</name>
    <dbReference type="NCBI Taxonomy" id="408172"/>
    <lineage>
        <taxon>unclassified sequences</taxon>
        <taxon>metagenomes</taxon>
        <taxon>ecological metagenomes</taxon>
    </lineage>
</organism>
<accession>A0A382AGQ6</accession>
<evidence type="ECO:0000259" key="4">
    <source>
        <dbReference type="SMART" id="SM00797"/>
    </source>
</evidence>
<evidence type="ECO:0000256" key="1">
    <source>
        <dbReference type="ARBA" id="ARBA00022741"/>
    </source>
</evidence>
<dbReference type="AlphaFoldDB" id="A0A382AGQ6"/>
<protein>
    <recommendedName>
        <fullName evidence="4">Carboxyltransferase domain-containing protein</fullName>
    </recommendedName>
</protein>
<dbReference type="InterPro" id="IPR003778">
    <property type="entry name" value="CT_A_B"/>
</dbReference>
<dbReference type="PANTHER" id="PTHR43309:SF5">
    <property type="entry name" value="5-OXOPROLINASE SUBUNIT C"/>
    <property type="match status" value="1"/>
</dbReference>
<keyword evidence="3" id="KW-0067">ATP-binding</keyword>
<dbReference type="GO" id="GO:0005524">
    <property type="term" value="F:ATP binding"/>
    <property type="evidence" value="ECO:0007669"/>
    <property type="project" value="UniProtKB-KW"/>
</dbReference>
<dbReference type="Gene3D" id="2.40.100.10">
    <property type="entry name" value="Cyclophilin-like"/>
    <property type="match status" value="1"/>
</dbReference>
<sequence>MDYESFTIANVLVSNNKTEGVLEFAYQGPLLKLIKGQTKFAITGRVHFQIINSKNETINGECNRTYDLEEGEQVDILATNKSAYGYFAIEGGFSISPFCNSVSTLSRANIGPNGGKKINLKNKIFFKKNRQEKNNYIISVTNKNNNLIRVLRGPQHDYFSDSSKKDFCSKNYKISNITDRMGMRLEGTVLKNVVSTNIRSEGIVKGSIQVPADGQPIVLLNDHPTIGGYPKIANVISADYDLLVQNVPGTDLSFKYIELEEAESAFELYFENIKKTLETKSIIK</sequence>
<dbReference type="SUPFAM" id="SSF50891">
    <property type="entry name" value="Cyclophilin-like"/>
    <property type="match status" value="1"/>
</dbReference>
<evidence type="ECO:0000256" key="3">
    <source>
        <dbReference type="ARBA" id="ARBA00022840"/>
    </source>
</evidence>
<reference evidence="5" key="1">
    <citation type="submission" date="2018-05" db="EMBL/GenBank/DDBJ databases">
        <authorList>
            <person name="Lanie J.A."/>
            <person name="Ng W.-L."/>
            <person name="Kazmierczak K.M."/>
            <person name="Andrzejewski T.M."/>
            <person name="Davidsen T.M."/>
            <person name="Wayne K.J."/>
            <person name="Tettelin H."/>
            <person name="Glass J.I."/>
            <person name="Rusch D."/>
            <person name="Podicherti R."/>
            <person name="Tsui H.-C.T."/>
            <person name="Winkler M.E."/>
        </authorList>
    </citation>
    <scope>NUCLEOTIDE SEQUENCE</scope>
</reference>
<keyword evidence="2" id="KW-0378">Hydrolase</keyword>
<keyword evidence="1" id="KW-0547">Nucleotide-binding</keyword>
<dbReference type="InterPro" id="IPR052708">
    <property type="entry name" value="PxpC"/>
</dbReference>
<evidence type="ECO:0000256" key="2">
    <source>
        <dbReference type="ARBA" id="ARBA00022801"/>
    </source>
</evidence>
<dbReference type="SMART" id="SM00797">
    <property type="entry name" value="AHS2"/>
    <property type="match status" value="1"/>
</dbReference>
<dbReference type="InterPro" id="IPR029000">
    <property type="entry name" value="Cyclophilin-like_dom_sf"/>
</dbReference>
<gene>
    <name evidence="5" type="ORF">METZ01_LOCUS153315</name>
</gene>
<dbReference type="PANTHER" id="PTHR43309">
    <property type="entry name" value="5-OXOPROLINASE SUBUNIT C"/>
    <property type="match status" value="1"/>
</dbReference>
<evidence type="ECO:0000313" key="5">
    <source>
        <dbReference type="EMBL" id="SVB00461.1"/>
    </source>
</evidence>
<feature type="domain" description="Carboxyltransferase" evidence="4">
    <location>
        <begin position="1"/>
        <end position="269"/>
    </location>
</feature>
<dbReference type="Pfam" id="PF02626">
    <property type="entry name" value="CT_A_B"/>
    <property type="match status" value="1"/>
</dbReference>
<dbReference type="GO" id="GO:0016787">
    <property type="term" value="F:hydrolase activity"/>
    <property type="evidence" value="ECO:0007669"/>
    <property type="project" value="UniProtKB-KW"/>
</dbReference>
<dbReference type="EMBL" id="UINC01025244">
    <property type="protein sequence ID" value="SVB00461.1"/>
    <property type="molecule type" value="Genomic_DNA"/>
</dbReference>
<name>A0A382AGQ6_9ZZZZ</name>